<dbReference type="EMBL" id="JACNJH010000283">
    <property type="protein sequence ID" value="MBC8363273.1"/>
    <property type="molecule type" value="Genomic_DNA"/>
</dbReference>
<sequence length="259" mass="28898">MCLLLLSYDIHPVYRLVLAANRDEYYERLTEPLAFWNDRPNILAGRDLKGKGAWLGVTRSGRIAAITNYREPFSGLENAPSRGLLVSDFLAGTETPENYLNHIKTIGNSYNGFNLIVGDGSGLYYYSNKGNGIQKLKPGLFGLCNHLLDTPWPKIEKGKAALAALLDGRQTIGVEDVFNILYDRSYPPDEMLPDTGVGIEWERVLSALFITSPFYGTRSSSVILLERTGRLTFAERTFEPVSGEPSENKTRIFSFMISS</sequence>
<accession>A0A8J6NZW4</accession>
<evidence type="ECO:0000313" key="1">
    <source>
        <dbReference type="EMBL" id="MBC8363273.1"/>
    </source>
</evidence>
<dbReference type="AlphaFoldDB" id="A0A8J6NZW4"/>
<organism evidence="1 2">
    <name type="scientific">Candidatus Desulfatibia profunda</name>
    <dbReference type="NCBI Taxonomy" id="2841695"/>
    <lineage>
        <taxon>Bacteria</taxon>
        <taxon>Pseudomonadati</taxon>
        <taxon>Thermodesulfobacteriota</taxon>
        <taxon>Desulfobacteria</taxon>
        <taxon>Desulfobacterales</taxon>
        <taxon>Desulfobacterales incertae sedis</taxon>
        <taxon>Candidatus Desulfatibia</taxon>
    </lineage>
</organism>
<comment type="caution">
    <text evidence="1">The sequence shown here is derived from an EMBL/GenBank/DDBJ whole genome shotgun (WGS) entry which is preliminary data.</text>
</comment>
<dbReference type="Proteomes" id="UP000603434">
    <property type="component" value="Unassembled WGS sequence"/>
</dbReference>
<reference evidence="1 2" key="1">
    <citation type="submission" date="2020-08" db="EMBL/GenBank/DDBJ databases">
        <title>Bridging the membrane lipid divide: bacteria of the FCB group superphylum have the potential to synthesize archaeal ether lipids.</title>
        <authorList>
            <person name="Villanueva L."/>
            <person name="Von Meijenfeldt F.A.B."/>
            <person name="Westbye A.B."/>
            <person name="Yadav S."/>
            <person name="Hopmans E.C."/>
            <person name="Dutilh B.E."/>
            <person name="Sinninghe Damste J.S."/>
        </authorList>
    </citation>
    <scope>NUCLEOTIDE SEQUENCE [LARGE SCALE GENOMIC DNA]</scope>
    <source>
        <strain evidence="1">NIOZ-UU30</strain>
    </source>
</reference>
<dbReference type="Pfam" id="PF05742">
    <property type="entry name" value="TANGO2"/>
    <property type="match status" value="1"/>
</dbReference>
<name>A0A8J6NZW4_9BACT</name>
<gene>
    <name evidence="1" type="ORF">H8E23_17975</name>
</gene>
<dbReference type="InterPro" id="IPR008551">
    <property type="entry name" value="TANGO2"/>
</dbReference>
<dbReference type="PANTHER" id="PTHR17985">
    <property type="entry name" value="SER/THR-RICH PROTEIN T10 IN DGCR REGION"/>
    <property type="match status" value="1"/>
</dbReference>
<dbReference type="PANTHER" id="PTHR17985:SF8">
    <property type="entry name" value="TRANSPORT AND GOLGI ORGANIZATION PROTEIN 2 HOMOLOG"/>
    <property type="match status" value="1"/>
</dbReference>
<proteinExistence type="predicted"/>
<evidence type="ECO:0000313" key="2">
    <source>
        <dbReference type="Proteomes" id="UP000603434"/>
    </source>
</evidence>
<protein>
    <submittedName>
        <fullName evidence="1">NRDE family protein</fullName>
    </submittedName>
</protein>